<dbReference type="InterPro" id="IPR019427">
    <property type="entry name" value="7TM_GPCR_serpentine_rcpt_Srw"/>
</dbReference>
<dbReference type="eggNOG" id="ENOG502TJBY">
    <property type="taxonomic scope" value="Eukaryota"/>
</dbReference>
<reference evidence="8" key="1">
    <citation type="submission" date="2011-07" db="EMBL/GenBank/DDBJ databases">
        <authorList>
            <consortium name="Caenorhabditis brenneri Sequencing and Analysis Consortium"/>
            <person name="Wilson R.K."/>
        </authorList>
    </citation>
    <scope>NUCLEOTIDE SEQUENCE [LARGE SCALE GENOMIC DNA]</scope>
    <source>
        <strain evidence="8">PB2801</strain>
    </source>
</reference>
<keyword evidence="4 5" id="KW-0472">Membrane</keyword>
<organism evidence="8">
    <name type="scientific">Caenorhabditis brenneri</name>
    <name type="common">Nematode worm</name>
    <dbReference type="NCBI Taxonomy" id="135651"/>
    <lineage>
        <taxon>Eukaryota</taxon>
        <taxon>Metazoa</taxon>
        <taxon>Ecdysozoa</taxon>
        <taxon>Nematoda</taxon>
        <taxon>Chromadorea</taxon>
        <taxon>Rhabditida</taxon>
        <taxon>Rhabditina</taxon>
        <taxon>Rhabditomorpha</taxon>
        <taxon>Rhabditoidea</taxon>
        <taxon>Rhabditidae</taxon>
        <taxon>Peloderinae</taxon>
        <taxon>Caenorhabditis</taxon>
    </lineage>
</organism>
<keyword evidence="2 5" id="KW-0812">Transmembrane</keyword>
<comment type="subcellular location">
    <subcellularLocation>
        <location evidence="1">Membrane</location>
    </subcellularLocation>
</comment>
<feature type="transmembrane region" description="Helical" evidence="5">
    <location>
        <begin position="307"/>
        <end position="336"/>
    </location>
</feature>
<evidence type="ECO:0000256" key="3">
    <source>
        <dbReference type="ARBA" id="ARBA00022989"/>
    </source>
</evidence>
<sequence>MAMIESIEDAAELFPSFQNLSFLITLFSFLEKYGLLCIEVEFYVAIFGLFLTLCHIFVLTRKPMMTSSIISIMIGMGICDALSMIFAISVKDLSYNFYRDECTPPFTFAQFVIFLLLAHSRDNIMRCSIWLGLVMALFRFLALRFVSQPGILKITNTRFGFVATFITFFASCVLTFFNVFRYRLVEDGIWTAGEKCHIESNNVYIIYRQQLSDVYNANSQLLLRAVTFINAVSTKILPSLLLPIFTILLIIEIRRARKKITNASAQVQKQTDKTTYLVIFMTTTFFIASLPAGVFSLFQVIYSDKGFIYLFSFVDHFSNVILTVNASIHCIICFVMSTDYREHTKMILGIQPKKINTNSIF</sequence>
<feature type="transmembrane region" description="Helical" evidence="5">
    <location>
        <begin position="12"/>
        <end position="30"/>
    </location>
</feature>
<evidence type="ECO:0000313" key="8">
    <source>
        <dbReference type="Proteomes" id="UP000008068"/>
    </source>
</evidence>
<feature type="transmembrane region" description="Helical" evidence="5">
    <location>
        <begin position="129"/>
        <end position="147"/>
    </location>
</feature>
<dbReference type="HOGENOM" id="CLU_043715_0_1_1"/>
<evidence type="ECO:0000313" key="7">
    <source>
        <dbReference type="EMBL" id="EGT41759.1"/>
    </source>
</evidence>
<dbReference type="Proteomes" id="UP000008068">
    <property type="component" value="Unassembled WGS sequence"/>
</dbReference>
<feature type="transmembrane region" description="Helical" evidence="5">
    <location>
        <begin position="42"/>
        <end position="60"/>
    </location>
</feature>
<accession>G0P0I4</accession>
<feature type="transmembrane region" description="Helical" evidence="5">
    <location>
        <begin position="274"/>
        <end position="301"/>
    </location>
</feature>
<name>G0P0I4_CAEBE</name>
<keyword evidence="8" id="KW-1185">Reference proteome</keyword>
<dbReference type="InParanoid" id="G0P0I4"/>
<dbReference type="EMBL" id="GL380000">
    <property type="protein sequence ID" value="EGT41759.1"/>
    <property type="molecule type" value="Genomic_DNA"/>
</dbReference>
<dbReference type="STRING" id="135651.G0P0I4"/>
<feature type="domain" description="G-protein coupled receptors family 1 profile" evidence="6">
    <location>
        <begin position="51"/>
        <end position="333"/>
    </location>
</feature>
<feature type="transmembrane region" description="Helical" evidence="5">
    <location>
        <begin position="72"/>
        <end position="90"/>
    </location>
</feature>
<protein>
    <recommendedName>
        <fullName evidence="6">G-protein coupled receptors family 1 profile domain-containing protein</fullName>
    </recommendedName>
</protein>
<dbReference type="OrthoDB" id="5864054at2759"/>
<keyword evidence="3 5" id="KW-1133">Transmembrane helix</keyword>
<evidence type="ECO:0000259" key="6">
    <source>
        <dbReference type="PROSITE" id="PS50262"/>
    </source>
</evidence>
<feature type="transmembrane region" description="Helical" evidence="5">
    <location>
        <begin position="159"/>
        <end position="180"/>
    </location>
</feature>
<evidence type="ECO:0000256" key="4">
    <source>
        <dbReference type="ARBA" id="ARBA00023136"/>
    </source>
</evidence>
<gene>
    <name evidence="7" type="ORF">CAEBREN_13589</name>
</gene>
<dbReference type="GO" id="GO:0008528">
    <property type="term" value="F:G protein-coupled peptide receptor activity"/>
    <property type="evidence" value="ECO:0007669"/>
    <property type="project" value="InterPro"/>
</dbReference>
<dbReference type="PANTHER" id="PTHR22751">
    <property type="entry name" value="G-PROTEIN COUPLED RECEPTOR-RELATED"/>
    <property type="match status" value="1"/>
</dbReference>
<dbReference type="InterPro" id="IPR017452">
    <property type="entry name" value="GPCR_Rhodpsn_7TM"/>
</dbReference>
<evidence type="ECO:0000256" key="5">
    <source>
        <dbReference type="SAM" id="Phobius"/>
    </source>
</evidence>
<dbReference type="AlphaFoldDB" id="G0P0I4"/>
<dbReference type="GO" id="GO:0016020">
    <property type="term" value="C:membrane"/>
    <property type="evidence" value="ECO:0007669"/>
    <property type="project" value="UniProtKB-SubCell"/>
</dbReference>
<dbReference type="SUPFAM" id="SSF81321">
    <property type="entry name" value="Family A G protein-coupled receptor-like"/>
    <property type="match status" value="1"/>
</dbReference>
<dbReference type="PANTHER" id="PTHR22751:SF101">
    <property type="entry name" value="G-PROTEIN COUPLED RECEPTORS FAMILY 1 PROFILE DOMAIN-CONTAINING PROTEIN"/>
    <property type="match status" value="1"/>
</dbReference>
<proteinExistence type="predicted"/>
<dbReference type="Gene3D" id="1.20.1070.10">
    <property type="entry name" value="Rhodopsin 7-helix transmembrane proteins"/>
    <property type="match status" value="1"/>
</dbReference>
<dbReference type="PROSITE" id="PS50262">
    <property type="entry name" value="G_PROTEIN_RECEP_F1_2"/>
    <property type="match status" value="1"/>
</dbReference>
<evidence type="ECO:0000256" key="2">
    <source>
        <dbReference type="ARBA" id="ARBA00022692"/>
    </source>
</evidence>
<evidence type="ECO:0000256" key="1">
    <source>
        <dbReference type="ARBA" id="ARBA00004370"/>
    </source>
</evidence>
<feature type="transmembrane region" description="Helical" evidence="5">
    <location>
        <begin position="236"/>
        <end position="253"/>
    </location>
</feature>
<dbReference type="Pfam" id="PF10324">
    <property type="entry name" value="7TM_GPCR_Srw"/>
    <property type="match status" value="1"/>
</dbReference>